<evidence type="ECO:0000313" key="5">
    <source>
        <dbReference type="Proteomes" id="UP000429607"/>
    </source>
</evidence>
<evidence type="ECO:0000313" key="3">
    <source>
        <dbReference type="EMBL" id="KAE9049687.1"/>
    </source>
</evidence>
<evidence type="ECO:0000259" key="2">
    <source>
        <dbReference type="Pfam" id="PF07727"/>
    </source>
</evidence>
<name>A0A6A3P2M6_9STRA</name>
<dbReference type="Proteomes" id="UP000434957">
    <property type="component" value="Unassembled WGS sequence"/>
</dbReference>
<protein>
    <recommendedName>
        <fullName evidence="2">Reverse transcriptase Ty1/copia-type domain-containing protein</fullName>
    </recommendedName>
</protein>
<evidence type="ECO:0000256" key="1">
    <source>
        <dbReference type="SAM" id="MobiDB-lite"/>
    </source>
</evidence>
<dbReference type="InterPro" id="IPR013103">
    <property type="entry name" value="RVT_2"/>
</dbReference>
<dbReference type="AlphaFoldDB" id="A0A6A3P2M6"/>
<dbReference type="EMBL" id="QXFT01000136">
    <property type="protein sequence ID" value="KAE9353584.1"/>
    <property type="molecule type" value="Genomic_DNA"/>
</dbReference>
<feature type="compositionally biased region" description="Basic and acidic residues" evidence="1">
    <location>
        <begin position="75"/>
        <end position="91"/>
    </location>
</feature>
<evidence type="ECO:0000313" key="6">
    <source>
        <dbReference type="Proteomes" id="UP000434957"/>
    </source>
</evidence>
<keyword evidence="6" id="KW-1185">Reference proteome</keyword>
<feature type="region of interest" description="Disordered" evidence="1">
    <location>
        <begin position="1"/>
        <end position="91"/>
    </location>
</feature>
<sequence>MVTDAASMESETNGDQSLGLEEGENDALQEDELADEVLQEGDEHVDKDHGHHGGGFAVREQLQDEVVGSLQAAHKAGEELDAREASEVDRVHSRRAAVNEILTDAADEEEAESVAGTYGSSVADEYPEAAEENGNASDEGVTVASVFVEDEIGMATYVESVLSGLEEDTGEVDLSDGSGPMKTVDASEMCVLSRARRENASIVGRLRQKKNVSRKGRISRTPTGLCEYYEHRRRGYLDDYVANLTLNNPRVLDKNSRPIRASQAKVPRNRREMLRSKWILMAEMEEMAALKANGVIEEIPEDEVPEDAKPANTMWMYALKSDQYGYVVSFKARIVALGNYQRPGIDFRETFAPVASMSSFRLLLAIAAELGLELYGRDINTAYLNAWLDIRQ</sequence>
<feature type="domain" description="Reverse transcriptase Ty1/copia-type" evidence="2">
    <location>
        <begin position="304"/>
        <end position="389"/>
    </location>
</feature>
<evidence type="ECO:0000313" key="4">
    <source>
        <dbReference type="EMBL" id="KAE9353584.1"/>
    </source>
</evidence>
<feature type="compositionally biased region" description="Basic and acidic residues" evidence="1">
    <location>
        <begin position="41"/>
        <end position="51"/>
    </location>
</feature>
<reference evidence="3 5" key="1">
    <citation type="submission" date="2018-09" db="EMBL/GenBank/DDBJ databases">
        <title>Genomic investigation of the strawberry pathogen Phytophthora fragariae indicates pathogenicity is determined by transcriptional variation in three key races.</title>
        <authorList>
            <person name="Adams T.M."/>
            <person name="Armitage A.D."/>
            <person name="Sobczyk M.K."/>
            <person name="Bates H.J."/>
            <person name="Dunwell J.M."/>
            <person name="Nellist C.F."/>
            <person name="Harrison R.J."/>
        </authorList>
    </citation>
    <scope>NUCLEOTIDE SEQUENCE [LARGE SCALE GENOMIC DNA]</scope>
    <source>
        <strain evidence="3 5">SCRP249</strain>
        <strain evidence="4 6">SCRP333</strain>
    </source>
</reference>
<dbReference type="Proteomes" id="UP000429607">
    <property type="component" value="Unassembled WGS sequence"/>
</dbReference>
<dbReference type="EMBL" id="QXFV01000112">
    <property type="protein sequence ID" value="KAE9049687.1"/>
    <property type="molecule type" value="Genomic_DNA"/>
</dbReference>
<feature type="region of interest" description="Disordered" evidence="1">
    <location>
        <begin position="101"/>
        <end position="120"/>
    </location>
</feature>
<gene>
    <name evidence="3" type="ORF">PR001_g3070</name>
    <name evidence="4" type="ORF">PR003_g3802</name>
</gene>
<feature type="compositionally biased region" description="Acidic residues" evidence="1">
    <location>
        <begin position="21"/>
        <end position="40"/>
    </location>
</feature>
<proteinExistence type="predicted"/>
<organism evidence="3 5">
    <name type="scientific">Phytophthora rubi</name>
    <dbReference type="NCBI Taxonomy" id="129364"/>
    <lineage>
        <taxon>Eukaryota</taxon>
        <taxon>Sar</taxon>
        <taxon>Stramenopiles</taxon>
        <taxon>Oomycota</taxon>
        <taxon>Peronosporomycetes</taxon>
        <taxon>Peronosporales</taxon>
        <taxon>Peronosporaceae</taxon>
        <taxon>Phytophthora</taxon>
    </lineage>
</organism>
<comment type="caution">
    <text evidence="3">The sequence shown here is derived from an EMBL/GenBank/DDBJ whole genome shotgun (WGS) entry which is preliminary data.</text>
</comment>
<accession>A0A6A3P2M6</accession>
<dbReference type="Pfam" id="PF07727">
    <property type="entry name" value="RVT_2"/>
    <property type="match status" value="1"/>
</dbReference>